<name>G8UJL4_TANFA</name>
<gene>
    <name evidence="1" type="ordered locus">BFO_0292</name>
</gene>
<sequence length="49" mass="5557">MVFFLYCKHSATIFFEMLVGIMAKCRLSDVFAADYFFKPVASNHTSAIS</sequence>
<dbReference type="AlphaFoldDB" id="G8UJL4"/>
<keyword evidence="2" id="KW-1185">Reference proteome</keyword>
<evidence type="ECO:0000313" key="1">
    <source>
        <dbReference type="EMBL" id="AEW20933.1"/>
    </source>
</evidence>
<organism evidence="1 2">
    <name type="scientific">Tannerella forsythia (strain ATCC 43037 / JCM 10827 / CCUG 21028 A / KCTC 5666 / FDC 338)</name>
    <name type="common">Bacteroides forsythus</name>
    <dbReference type="NCBI Taxonomy" id="203275"/>
    <lineage>
        <taxon>Bacteria</taxon>
        <taxon>Pseudomonadati</taxon>
        <taxon>Bacteroidota</taxon>
        <taxon>Bacteroidia</taxon>
        <taxon>Bacteroidales</taxon>
        <taxon>Tannerellaceae</taxon>
        <taxon>Tannerella</taxon>
    </lineage>
</organism>
<dbReference type="Proteomes" id="UP000005436">
    <property type="component" value="Chromosome"/>
</dbReference>
<protein>
    <submittedName>
        <fullName evidence="1">Uncharacterized protein</fullName>
    </submittedName>
</protein>
<dbReference type="KEGG" id="tfo:BFO_0292"/>
<accession>G8UJL4</accession>
<proteinExistence type="predicted"/>
<dbReference type="EMBL" id="CP003191">
    <property type="protein sequence ID" value="AEW20933.1"/>
    <property type="molecule type" value="Genomic_DNA"/>
</dbReference>
<reference evidence="2" key="1">
    <citation type="submission" date="2011-12" db="EMBL/GenBank/DDBJ databases">
        <title>Complete sequence of Tannerella forsythia ATCC 43037.</title>
        <authorList>
            <person name="Dewhirst F."/>
            <person name="Tanner A."/>
            <person name="Izard J."/>
            <person name="Brinkac L."/>
            <person name="Durkin A.S."/>
            <person name="Hostetler J."/>
            <person name="Shetty J."/>
            <person name="Torralba M."/>
            <person name="Gill S."/>
            <person name="Nelson K."/>
        </authorList>
    </citation>
    <scope>NUCLEOTIDE SEQUENCE [LARGE SCALE GENOMIC DNA]</scope>
    <source>
        <strain evidence="2">ATCC 43037 / JCM 10827 / CCUG 33226 / KCTC 5666 / FDC 338</strain>
    </source>
</reference>
<evidence type="ECO:0000313" key="2">
    <source>
        <dbReference type="Proteomes" id="UP000005436"/>
    </source>
</evidence>
<dbReference type="HOGENOM" id="CLU_3141620_0_0_10"/>